<dbReference type="Pfam" id="PF13432">
    <property type="entry name" value="TPR_16"/>
    <property type="match status" value="1"/>
</dbReference>
<gene>
    <name evidence="4" type="ORF">WJX81_007094</name>
</gene>
<dbReference type="AlphaFoldDB" id="A0AAW1QNE0"/>
<dbReference type="SMART" id="SM00028">
    <property type="entry name" value="TPR"/>
    <property type="match status" value="3"/>
</dbReference>
<comment type="caution">
    <text evidence="4">The sequence shown here is derived from an EMBL/GenBank/DDBJ whole genome shotgun (WGS) entry which is preliminary data.</text>
</comment>
<organism evidence="4 5">
    <name type="scientific">Elliptochloris bilobata</name>
    <dbReference type="NCBI Taxonomy" id="381761"/>
    <lineage>
        <taxon>Eukaryota</taxon>
        <taxon>Viridiplantae</taxon>
        <taxon>Chlorophyta</taxon>
        <taxon>core chlorophytes</taxon>
        <taxon>Trebouxiophyceae</taxon>
        <taxon>Trebouxiophyceae incertae sedis</taxon>
        <taxon>Elliptochloris clade</taxon>
        <taxon>Elliptochloris</taxon>
    </lineage>
</organism>
<dbReference type="EMBL" id="JALJOU010000081">
    <property type="protein sequence ID" value="KAK9823016.1"/>
    <property type="molecule type" value="Genomic_DNA"/>
</dbReference>
<dbReference type="SUPFAM" id="SSF48452">
    <property type="entry name" value="TPR-like"/>
    <property type="match status" value="1"/>
</dbReference>
<reference evidence="4 5" key="1">
    <citation type="journal article" date="2024" name="Nat. Commun.">
        <title>Phylogenomics reveals the evolutionary origins of lichenization in chlorophyte algae.</title>
        <authorList>
            <person name="Puginier C."/>
            <person name="Libourel C."/>
            <person name="Otte J."/>
            <person name="Skaloud P."/>
            <person name="Haon M."/>
            <person name="Grisel S."/>
            <person name="Petersen M."/>
            <person name="Berrin J.G."/>
            <person name="Delaux P.M."/>
            <person name="Dal Grande F."/>
            <person name="Keller J."/>
        </authorList>
    </citation>
    <scope>NUCLEOTIDE SEQUENCE [LARGE SCALE GENOMIC DNA]</scope>
    <source>
        <strain evidence="4 5">SAG 245.80</strain>
    </source>
</reference>
<evidence type="ECO:0000256" key="2">
    <source>
        <dbReference type="PROSITE-ProRule" id="PRU00339"/>
    </source>
</evidence>
<proteinExistence type="predicted"/>
<evidence type="ECO:0000313" key="5">
    <source>
        <dbReference type="Proteomes" id="UP001445335"/>
    </source>
</evidence>
<dbReference type="PROSITE" id="PS50005">
    <property type="entry name" value="TPR"/>
    <property type="match status" value="1"/>
</dbReference>
<protein>
    <recommendedName>
        <fullName evidence="6">Tetratricopeptide repeat protein</fullName>
    </recommendedName>
</protein>
<dbReference type="GO" id="GO:0101031">
    <property type="term" value="C:protein folding chaperone complex"/>
    <property type="evidence" value="ECO:0007669"/>
    <property type="project" value="TreeGrafter"/>
</dbReference>
<dbReference type="InterPro" id="IPR019734">
    <property type="entry name" value="TPR_rpt"/>
</dbReference>
<keyword evidence="1 2" id="KW-0802">TPR repeat</keyword>
<evidence type="ECO:0000313" key="4">
    <source>
        <dbReference type="EMBL" id="KAK9823016.1"/>
    </source>
</evidence>
<dbReference type="PROSITE" id="PS50293">
    <property type="entry name" value="TPR_REGION"/>
    <property type="match status" value="1"/>
</dbReference>
<dbReference type="Gene3D" id="1.25.40.10">
    <property type="entry name" value="Tetratricopeptide repeat domain"/>
    <property type="match status" value="1"/>
</dbReference>
<accession>A0AAW1QNE0</accession>
<dbReference type="InterPro" id="IPR051966">
    <property type="entry name" value="RPAP3"/>
</dbReference>
<name>A0AAW1QNE0_9CHLO</name>
<evidence type="ECO:0000256" key="1">
    <source>
        <dbReference type="ARBA" id="ARBA00022803"/>
    </source>
</evidence>
<dbReference type="PANTHER" id="PTHR46423:SF1">
    <property type="entry name" value="RNA POLYMERASE II-ASSOCIATED PROTEIN 3"/>
    <property type="match status" value="1"/>
</dbReference>
<evidence type="ECO:0008006" key="6">
    <source>
        <dbReference type="Google" id="ProtNLM"/>
    </source>
</evidence>
<dbReference type="InterPro" id="IPR011990">
    <property type="entry name" value="TPR-like_helical_dom_sf"/>
</dbReference>
<keyword evidence="5" id="KW-1185">Reference proteome</keyword>
<feature type="region of interest" description="Disordered" evidence="3">
    <location>
        <begin position="1"/>
        <end position="21"/>
    </location>
</feature>
<sequence length="298" mass="32517">MLDRVKKHFKSQKPKKTPAQRARQQAALLANVAEEQRGKLNADILDAATELGMVENIALLANSTENNFTGVNMYCDDEAVFVQAPLNPRATDIAACCGRAMEVRGDAFLARVRDNEDEFERLDFTLREVSSSAPWVKEAAAQNERKRNAESAQAAFARMQAARPENGAAASTAPPARVTELTPAEAAKEEGNAAIKRGDVAQAEAHYSNALRLDAGLTSAHNNRALARLRLGRWADAEADCDAVLAREPRNVKALLRRGAAWEKLGRADEALQDFRRAAELEPQNLEARHAIGGVLQE</sequence>
<feature type="repeat" description="TPR" evidence="2">
    <location>
        <begin position="252"/>
        <end position="285"/>
    </location>
</feature>
<dbReference type="PANTHER" id="PTHR46423">
    <property type="entry name" value="RNA POLYMERASE II-ASSOCIATED PROTEIN 3"/>
    <property type="match status" value="1"/>
</dbReference>
<evidence type="ECO:0000256" key="3">
    <source>
        <dbReference type="SAM" id="MobiDB-lite"/>
    </source>
</evidence>
<feature type="compositionally biased region" description="Basic residues" evidence="3">
    <location>
        <begin position="1"/>
        <end position="18"/>
    </location>
</feature>
<dbReference type="Proteomes" id="UP001445335">
    <property type="component" value="Unassembled WGS sequence"/>
</dbReference>
<feature type="region of interest" description="Disordered" evidence="3">
    <location>
        <begin position="159"/>
        <end position="178"/>
    </location>
</feature>